<dbReference type="Gramene" id="OIW09720">
    <property type="protein sequence ID" value="OIW09720"/>
    <property type="gene ID" value="TanjilG_21246"/>
</dbReference>
<accession>A0A1J7HA69</accession>
<gene>
    <name evidence="1" type="ORF">TanjilG_21246</name>
</gene>
<name>A0A1J7HA69_LUPAN</name>
<evidence type="ECO:0000313" key="1">
    <source>
        <dbReference type="EMBL" id="OIW09720.1"/>
    </source>
</evidence>
<evidence type="ECO:0008006" key="3">
    <source>
        <dbReference type="Google" id="ProtNLM"/>
    </source>
</evidence>
<sequence>MLVERLETGVVKPDMVVAFGPIRLTNGVKFVEMHHEALQEAYPGSIEGCERIF</sequence>
<dbReference type="SUPFAM" id="SSF50447">
    <property type="entry name" value="Translation proteins"/>
    <property type="match status" value="1"/>
</dbReference>
<protein>
    <recommendedName>
        <fullName evidence="3">Translation elongation factor EFTu-like domain-containing protein</fullName>
    </recommendedName>
</protein>
<keyword evidence="2" id="KW-1185">Reference proteome</keyword>
<dbReference type="Proteomes" id="UP000188354">
    <property type="component" value="Chromosome LG06"/>
</dbReference>
<evidence type="ECO:0000313" key="2">
    <source>
        <dbReference type="Proteomes" id="UP000188354"/>
    </source>
</evidence>
<dbReference type="Gene3D" id="2.40.30.10">
    <property type="entry name" value="Translation factors"/>
    <property type="match status" value="1"/>
</dbReference>
<dbReference type="InterPro" id="IPR009000">
    <property type="entry name" value="Transl_B-barrel_sf"/>
</dbReference>
<reference evidence="1 2" key="1">
    <citation type="journal article" date="2017" name="Plant Biotechnol. J.">
        <title>A comprehensive draft genome sequence for lupin (Lupinus angustifolius), an emerging health food: insights into plant-microbe interactions and legume evolution.</title>
        <authorList>
            <person name="Hane J.K."/>
            <person name="Ming Y."/>
            <person name="Kamphuis L.G."/>
            <person name="Nelson M.N."/>
            <person name="Garg G."/>
            <person name="Atkins C.A."/>
            <person name="Bayer P.E."/>
            <person name="Bravo A."/>
            <person name="Bringans S."/>
            <person name="Cannon S."/>
            <person name="Edwards D."/>
            <person name="Foley R."/>
            <person name="Gao L.L."/>
            <person name="Harrison M.J."/>
            <person name="Huang W."/>
            <person name="Hurgobin B."/>
            <person name="Li S."/>
            <person name="Liu C.W."/>
            <person name="McGrath A."/>
            <person name="Morahan G."/>
            <person name="Murray J."/>
            <person name="Weller J."/>
            <person name="Jian J."/>
            <person name="Singh K.B."/>
        </authorList>
    </citation>
    <scope>NUCLEOTIDE SEQUENCE [LARGE SCALE GENOMIC DNA]</scope>
    <source>
        <strain evidence="2">cv. Tanjil</strain>
        <tissue evidence="1">Whole plant</tissue>
    </source>
</reference>
<dbReference type="PANTHER" id="PTHR44830">
    <property type="entry name" value="ELONGATION FACTOR 1 ALPHA"/>
    <property type="match status" value="1"/>
</dbReference>
<organism evidence="1 2">
    <name type="scientific">Lupinus angustifolius</name>
    <name type="common">Narrow-leaved blue lupine</name>
    <dbReference type="NCBI Taxonomy" id="3871"/>
    <lineage>
        <taxon>Eukaryota</taxon>
        <taxon>Viridiplantae</taxon>
        <taxon>Streptophyta</taxon>
        <taxon>Embryophyta</taxon>
        <taxon>Tracheophyta</taxon>
        <taxon>Spermatophyta</taxon>
        <taxon>Magnoliopsida</taxon>
        <taxon>eudicotyledons</taxon>
        <taxon>Gunneridae</taxon>
        <taxon>Pentapetalae</taxon>
        <taxon>rosids</taxon>
        <taxon>fabids</taxon>
        <taxon>Fabales</taxon>
        <taxon>Fabaceae</taxon>
        <taxon>Papilionoideae</taxon>
        <taxon>50 kb inversion clade</taxon>
        <taxon>genistoids sensu lato</taxon>
        <taxon>core genistoids</taxon>
        <taxon>Genisteae</taxon>
        <taxon>Lupinus</taxon>
    </lineage>
</organism>
<dbReference type="EMBL" id="CM007366">
    <property type="protein sequence ID" value="OIW09720.1"/>
    <property type="molecule type" value="Genomic_DNA"/>
</dbReference>
<dbReference type="AlphaFoldDB" id="A0A1J7HA69"/>
<dbReference type="PANTHER" id="PTHR44830:SF1">
    <property type="entry name" value="TR-TYPE G DOMAIN-CONTAINING PROTEIN"/>
    <property type="match status" value="1"/>
</dbReference>
<proteinExistence type="predicted"/>
<dbReference type="STRING" id="3871.A0A1J7HA69"/>